<protein>
    <submittedName>
        <fullName evidence="1">Uncharacterized protein</fullName>
    </submittedName>
</protein>
<dbReference type="AlphaFoldDB" id="A0A941CR68"/>
<reference evidence="1" key="1">
    <citation type="submission" date="2021-04" db="EMBL/GenBank/DDBJ databases">
        <title>Proteiniclasticum sedimins sp. nov., an obligate anaerobic bacterium isolated from anaerobic sludge.</title>
        <authorList>
            <person name="Liu J."/>
        </authorList>
    </citation>
    <scope>NUCLEOTIDE SEQUENCE</scope>
    <source>
        <strain evidence="1">BAD-10</strain>
    </source>
</reference>
<accession>A0A941CR68</accession>
<proteinExistence type="predicted"/>
<organism evidence="1 2">
    <name type="scientific">Proteiniclasticum sediminis</name>
    <dbReference type="NCBI Taxonomy" id="2804028"/>
    <lineage>
        <taxon>Bacteria</taxon>
        <taxon>Bacillati</taxon>
        <taxon>Bacillota</taxon>
        <taxon>Clostridia</taxon>
        <taxon>Eubacteriales</taxon>
        <taxon>Clostridiaceae</taxon>
        <taxon>Proteiniclasticum</taxon>
    </lineage>
</organism>
<dbReference type="EMBL" id="JAGSCS010000014">
    <property type="protein sequence ID" value="MBR0576737.1"/>
    <property type="molecule type" value="Genomic_DNA"/>
</dbReference>
<keyword evidence="2" id="KW-1185">Reference proteome</keyword>
<evidence type="ECO:0000313" key="1">
    <source>
        <dbReference type="EMBL" id="MBR0576737.1"/>
    </source>
</evidence>
<evidence type="ECO:0000313" key="2">
    <source>
        <dbReference type="Proteomes" id="UP000675379"/>
    </source>
</evidence>
<name>A0A941CR68_9CLOT</name>
<sequence>MEEITNISNEVFGNGTVTEEQLLATLLENELNHLQNTIYNLLMQRQSHFQVGSKEYKKAWKLMDELAIANDCENPREQIISVIAQL</sequence>
<gene>
    <name evidence="1" type="ORF">KCG48_10375</name>
</gene>
<dbReference type="Proteomes" id="UP000675379">
    <property type="component" value="Unassembled WGS sequence"/>
</dbReference>
<comment type="caution">
    <text evidence="1">The sequence shown here is derived from an EMBL/GenBank/DDBJ whole genome shotgun (WGS) entry which is preliminary data.</text>
</comment>
<dbReference type="RefSeq" id="WP_211802133.1">
    <property type="nucleotide sequence ID" value="NZ_JAGSCS010000014.1"/>
</dbReference>